<comment type="caution">
    <text evidence="7">The sequence shown here is derived from an EMBL/GenBank/DDBJ whole genome shotgun (WGS) entry which is preliminary data.</text>
</comment>
<evidence type="ECO:0000256" key="5">
    <source>
        <dbReference type="SAM" id="MobiDB-lite"/>
    </source>
</evidence>
<comment type="function">
    <text evidence="4">Binds to the 23S rRNA.</text>
</comment>
<feature type="region of interest" description="Disordered" evidence="5">
    <location>
        <begin position="15"/>
        <end position="37"/>
    </location>
</feature>
<reference evidence="7" key="2">
    <citation type="journal article" date="2021" name="Microbiome">
        <title>Successional dynamics and alternative stable states in a saline activated sludge microbial community over 9 years.</title>
        <authorList>
            <person name="Wang Y."/>
            <person name="Ye J."/>
            <person name="Ju F."/>
            <person name="Liu L."/>
            <person name="Boyd J.A."/>
            <person name="Deng Y."/>
            <person name="Parks D.H."/>
            <person name="Jiang X."/>
            <person name="Yin X."/>
            <person name="Woodcroft B.J."/>
            <person name="Tyson G.W."/>
            <person name="Hugenholtz P."/>
            <person name="Polz M.F."/>
            <person name="Zhang T."/>
        </authorList>
    </citation>
    <scope>NUCLEOTIDE SEQUENCE</scope>
    <source>
        <strain evidence="7">HKST-UBA15</strain>
    </source>
</reference>
<organism evidence="7 8">
    <name type="scientific">Candidatus Dojkabacteria bacterium</name>
    <dbReference type="NCBI Taxonomy" id="2099670"/>
    <lineage>
        <taxon>Bacteria</taxon>
        <taxon>Candidatus Dojkabacteria</taxon>
    </lineage>
</organism>
<dbReference type="PANTHER" id="PTHR12934">
    <property type="entry name" value="50S RIBOSOMAL PROTEIN L15"/>
    <property type="match status" value="1"/>
</dbReference>
<evidence type="ECO:0000256" key="3">
    <source>
        <dbReference type="ARBA" id="ARBA00023274"/>
    </source>
</evidence>
<reference evidence="7" key="1">
    <citation type="submission" date="2020-04" db="EMBL/GenBank/DDBJ databases">
        <authorList>
            <person name="Zhang T."/>
        </authorList>
    </citation>
    <scope>NUCLEOTIDE SEQUENCE</scope>
    <source>
        <strain evidence="7">HKST-UBA15</strain>
    </source>
</reference>
<sequence>MIHNYLLKTTKNKKRIGRGYGSGKGGHTVGRGSKGAKSRTGYKLARKGFEGGQMPLSRRIPKLKGFSRAYFQLKNKVEIVKIEKLNDFKDGDTINVEKLREAGLISEKGKNVKVKILNNGELKKKITVENIAVSKSVQAQIEKAGGKVL</sequence>
<dbReference type="InterPro" id="IPR030878">
    <property type="entry name" value="Ribosomal_uL15"/>
</dbReference>
<comment type="subunit">
    <text evidence="4">Part of the 50S ribosomal subunit.</text>
</comment>
<comment type="similarity">
    <text evidence="1 4">Belongs to the universal ribosomal protein uL15 family.</text>
</comment>
<accession>A0A955L0Z5</accession>
<proteinExistence type="inferred from homology"/>
<protein>
    <recommendedName>
        <fullName evidence="4">Large ribosomal subunit protein uL15</fullName>
    </recommendedName>
</protein>
<dbReference type="SUPFAM" id="SSF52080">
    <property type="entry name" value="Ribosomal proteins L15p and L18e"/>
    <property type="match status" value="1"/>
</dbReference>
<name>A0A955L0Z5_9BACT</name>
<dbReference type="NCBIfam" id="TIGR01071">
    <property type="entry name" value="rplO_bact"/>
    <property type="match status" value="1"/>
</dbReference>
<dbReference type="EMBL" id="JAGQLL010000025">
    <property type="protein sequence ID" value="MCA9380026.1"/>
    <property type="molecule type" value="Genomic_DNA"/>
</dbReference>
<dbReference type="GO" id="GO:0019843">
    <property type="term" value="F:rRNA binding"/>
    <property type="evidence" value="ECO:0007669"/>
    <property type="project" value="UniProtKB-UniRule"/>
</dbReference>
<keyword evidence="4" id="KW-0694">RNA-binding</keyword>
<evidence type="ECO:0000313" key="8">
    <source>
        <dbReference type="Proteomes" id="UP000745577"/>
    </source>
</evidence>
<evidence type="ECO:0000313" key="7">
    <source>
        <dbReference type="EMBL" id="MCA9380026.1"/>
    </source>
</evidence>
<dbReference type="InterPro" id="IPR005749">
    <property type="entry name" value="Ribosomal_uL15_bac-type"/>
</dbReference>
<dbReference type="InterPro" id="IPR021131">
    <property type="entry name" value="Ribosomal_uL15/eL18"/>
</dbReference>
<gene>
    <name evidence="4 7" type="primary">rplO</name>
    <name evidence="7" type="ORF">KC675_02490</name>
</gene>
<evidence type="ECO:0000256" key="1">
    <source>
        <dbReference type="ARBA" id="ARBA00007320"/>
    </source>
</evidence>
<evidence type="ECO:0000256" key="2">
    <source>
        <dbReference type="ARBA" id="ARBA00022980"/>
    </source>
</evidence>
<keyword evidence="3 4" id="KW-0687">Ribonucleoprotein</keyword>
<dbReference type="Gene3D" id="3.100.10.10">
    <property type="match status" value="1"/>
</dbReference>
<dbReference type="GO" id="GO:0003735">
    <property type="term" value="F:structural constituent of ribosome"/>
    <property type="evidence" value="ECO:0007669"/>
    <property type="project" value="InterPro"/>
</dbReference>
<keyword evidence="2 4" id="KW-0689">Ribosomal protein</keyword>
<dbReference type="PANTHER" id="PTHR12934:SF11">
    <property type="entry name" value="LARGE RIBOSOMAL SUBUNIT PROTEIN UL15M"/>
    <property type="match status" value="1"/>
</dbReference>
<dbReference type="Pfam" id="PF00828">
    <property type="entry name" value="Ribosomal_L27A"/>
    <property type="match status" value="1"/>
</dbReference>
<dbReference type="GO" id="GO:0006412">
    <property type="term" value="P:translation"/>
    <property type="evidence" value="ECO:0007669"/>
    <property type="project" value="UniProtKB-UniRule"/>
</dbReference>
<dbReference type="HAMAP" id="MF_01341">
    <property type="entry name" value="Ribosomal_uL15"/>
    <property type="match status" value="1"/>
</dbReference>
<evidence type="ECO:0000256" key="4">
    <source>
        <dbReference type="HAMAP-Rule" id="MF_01341"/>
    </source>
</evidence>
<feature type="compositionally biased region" description="Gly residues" evidence="5">
    <location>
        <begin position="18"/>
        <end position="33"/>
    </location>
</feature>
<evidence type="ECO:0000259" key="6">
    <source>
        <dbReference type="Pfam" id="PF00828"/>
    </source>
</evidence>
<keyword evidence="4" id="KW-0699">rRNA-binding</keyword>
<dbReference type="Proteomes" id="UP000745577">
    <property type="component" value="Unassembled WGS sequence"/>
</dbReference>
<dbReference type="AlphaFoldDB" id="A0A955L0Z5"/>
<dbReference type="GO" id="GO:0022625">
    <property type="term" value="C:cytosolic large ribosomal subunit"/>
    <property type="evidence" value="ECO:0007669"/>
    <property type="project" value="TreeGrafter"/>
</dbReference>
<feature type="domain" description="Large ribosomal subunit protein uL15/eL18" evidence="6">
    <location>
        <begin position="82"/>
        <end position="148"/>
    </location>
</feature>
<dbReference type="InterPro" id="IPR036227">
    <property type="entry name" value="Ribosomal_uL15/eL18_sf"/>
</dbReference>